<organism evidence="2 3">
    <name type="scientific">Sesamum angolense</name>
    <dbReference type="NCBI Taxonomy" id="2727404"/>
    <lineage>
        <taxon>Eukaryota</taxon>
        <taxon>Viridiplantae</taxon>
        <taxon>Streptophyta</taxon>
        <taxon>Embryophyta</taxon>
        <taxon>Tracheophyta</taxon>
        <taxon>Spermatophyta</taxon>
        <taxon>Magnoliopsida</taxon>
        <taxon>eudicotyledons</taxon>
        <taxon>Gunneridae</taxon>
        <taxon>Pentapetalae</taxon>
        <taxon>asterids</taxon>
        <taxon>lamiids</taxon>
        <taxon>Lamiales</taxon>
        <taxon>Pedaliaceae</taxon>
        <taxon>Sesamum</taxon>
    </lineage>
</organism>
<gene>
    <name evidence="2" type="ORF">Sango_2730100</name>
</gene>
<sequence>AMDNGMREKLLTSEEREEGDLKGRVYDESKKIWRVALPGIIARVASFGTIIVTQSFIGHISSVDLAGYALVQTLTVRFANGVLIVTMMFSVFGSNLRSCGVSQFCIILLDVFVTCLSLYQTDWEIMILSRISWRCMRADCNELDEEC</sequence>
<dbReference type="Proteomes" id="UP001289374">
    <property type="component" value="Unassembled WGS sequence"/>
</dbReference>
<reference evidence="2" key="2">
    <citation type="journal article" date="2024" name="Plant">
        <title>Genomic evolution and insights into agronomic trait innovations of Sesamum species.</title>
        <authorList>
            <person name="Miao H."/>
            <person name="Wang L."/>
            <person name="Qu L."/>
            <person name="Liu H."/>
            <person name="Sun Y."/>
            <person name="Le M."/>
            <person name="Wang Q."/>
            <person name="Wei S."/>
            <person name="Zheng Y."/>
            <person name="Lin W."/>
            <person name="Duan Y."/>
            <person name="Cao H."/>
            <person name="Xiong S."/>
            <person name="Wang X."/>
            <person name="Wei L."/>
            <person name="Li C."/>
            <person name="Ma Q."/>
            <person name="Ju M."/>
            <person name="Zhao R."/>
            <person name="Li G."/>
            <person name="Mu C."/>
            <person name="Tian Q."/>
            <person name="Mei H."/>
            <person name="Zhang T."/>
            <person name="Gao T."/>
            <person name="Zhang H."/>
        </authorList>
    </citation>
    <scope>NUCLEOTIDE SEQUENCE</scope>
    <source>
        <strain evidence="2">K16</strain>
    </source>
</reference>
<evidence type="ECO:0000256" key="1">
    <source>
        <dbReference type="SAM" id="Phobius"/>
    </source>
</evidence>
<evidence type="ECO:0000313" key="3">
    <source>
        <dbReference type="Proteomes" id="UP001289374"/>
    </source>
</evidence>
<keyword evidence="1" id="KW-0472">Membrane</keyword>
<proteinExistence type="predicted"/>
<reference evidence="2" key="1">
    <citation type="submission" date="2020-06" db="EMBL/GenBank/DDBJ databases">
        <authorList>
            <person name="Li T."/>
            <person name="Hu X."/>
            <person name="Zhang T."/>
            <person name="Song X."/>
            <person name="Zhang H."/>
            <person name="Dai N."/>
            <person name="Sheng W."/>
            <person name="Hou X."/>
            <person name="Wei L."/>
        </authorList>
    </citation>
    <scope>NUCLEOTIDE SEQUENCE</scope>
    <source>
        <strain evidence="2">K16</strain>
        <tissue evidence="2">Leaf</tissue>
    </source>
</reference>
<keyword evidence="1" id="KW-1133">Transmembrane helix</keyword>
<evidence type="ECO:0000313" key="2">
    <source>
        <dbReference type="EMBL" id="KAK4381978.1"/>
    </source>
</evidence>
<feature type="non-terminal residue" evidence="2">
    <location>
        <position position="147"/>
    </location>
</feature>
<feature type="transmembrane region" description="Helical" evidence="1">
    <location>
        <begin position="32"/>
        <end position="57"/>
    </location>
</feature>
<keyword evidence="3" id="KW-1185">Reference proteome</keyword>
<protein>
    <submittedName>
        <fullName evidence="2">Protein DETOXIFICATION 23</fullName>
    </submittedName>
</protein>
<feature type="transmembrane region" description="Helical" evidence="1">
    <location>
        <begin position="69"/>
        <end position="92"/>
    </location>
</feature>
<dbReference type="AlphaFoldDB" id="A0AAE1T5J9"/>
<name>A0AAE1T5J9_9LAMI</name>
<dbReference type="EMBL" id="JACGWL010000780">
    <property type="protein sequence ID" value="KAK4381978.1"/>
    <property type="molecule type" value="Genomic_DNA"/>
</dbReference>
<keyword evidence="1" id="KW-0812">Transmembrane</keyword>
<comment type="caution">
    <text evidence="2">The sequence shown here is derived from an EMBL/GenBank/DDBJ whole genome shotgun (WGS) entry which is preliminary data.</text>
</comment>
<accession>A0AAE1T5J9</accession>